<reference evidence="5" key="3">
    <citation type="submission" date="2025-09" db="UniProtKB">
        <authorList>
            <consortium name="Ensembl"/>
        </authorList>
    </citation>
    <scope>IDENTIFICATION</scope>
</reference>
<evidence type="ECO:0000256" key="3">
    <source>
        <dbReference type="ARBA" id="ARBA00023242"/>
    </source>
</evidence>
<reference evidence="5" key="1">
    <citation type="submission" date="2019-06" db="EMBL/GenBank/DDBJ databases">
        <authorList>
            <consortium name="Wellcome Sanger Institute Data Sharing"/>
        </authorList>
    </citation>
    <scope>NUCLEOTIDE SEQUENCE [LARGE SCALE GENOMIC DNA]</scope>
</reference>
<dbReference type="PANTHER" id="PTHR15107:SF4">
    <property type="entry name" value="DNA ENDONUCLEASE RBBP8"/>
    <property type="match status" value="1"/>
</dbReference>
<evidence type="ECO:0000256" key="2">
    <source>
        <dbReference type="ARBA" id="ARBA00022763"/>
    </source>
</evidence>
<evidence type="ECO:0000313" key="6">
    <source>
        <dbReference type="Proteomes" id="UP000472267"/>
    </source>
</evidence>
<dbReference type="PANTHER" id="PTHR15107">
    <property type="entry name" value="RETINOBLASTOMA BINDING PROTEIN 8"/>
    <property type="match status" value="1"/>
</dbReference>
<dbReference type="Ensembl" id="ENSSFAT00005009034.1">
    <property type="protein sequence ID" value="ENSSFAP00005008618.1"/>
    <property type="gene ID" value="ENSSFAG00005005007.1"/>
</dbReference>
<reference evidence="5" key="2">
    <citation type="submission" date="2025-08" db="UniProtKB">
        <authorList>
            <consortium name="Ensembl"/>
        </authorList>
    </citation>
    <scope>IDENTIFICATION</scope>
</reference>
<keyword evidence="3" id="KW-0539">Nucleus</keyword>
<dbReference type="GO" id="GO:0010792">
    <property type="term" value="P:DNA double-strand break processing involved in repair via single-strand annealing"/>
    <property type="evidence" value="ECO:0007669"/>
    <property type="project" value="TreeGrafter"/>
</dbReference>
<organism evidence="5 6">
    <name type="scientific">Salarias fasciatus</name>
    <name type="common">Jewelled blenny</name>
    <name type="synonym">Blennius fasciatus</name>
    <dbReference type="NCBI Taxonomy" id="181472"/>
    <lineage>
        <taxon>Eukaryota</taxon>
        <taxon>Metazoa</taxon>
        <taxon>Chordata</taxon>
        <taxon>Craniata</taxon>
        <taxon>Vertebrata</taxon>
        <taxon>Euteleostomi</taxon>
        <taxon>Actinopterygii</taxon>
        <taxon>Neopterygii</taxon>
        <taxon>Teleostei</taxon>
        <taxon>Neoteleostei</taxon>
        <taxon>Acanthomorphata</taxon>
        <taxon>Ovalentaria</taxon>
        <taxon>Blenniimorphae</taxon>
        <taxon>Blenniiformes</taxon>
        <taxon>Blennioidei</taxon>
        <taxon>Blenniidae</taxon>
        <taxon>Salariinae</taxon>
        <taxon>Salarias</taxon>
    </lineage>
</organism>
<dbReference type="InterPro" id="IPR013882">
    <property type="entry name" value="Ctp1_C"/>
</dbReference>
<accession>A0A672FPJ3</accession>
<proteinExistence type="predicted"/>
<keyword evidence="6" id="KW-1185">Reference proteome</keyword>
<feature type="domain" description="DNA endonuclease activator Ctp1 C-terminal" evidence="4">
    <location>
        <begin position="4"/>
        <end position="38"/>
    </location>
</feature>
<dbReference type="AlphaFoldDB" id="A0A672FPJ3"/>
<name>A0A672FPJ3_SALFA</name>
<evidence type="ECO:0000256" key="1">
    <source>
        <dbReference type="ARBA" id="ARBA00004123"/>
    </source>
</evidence>
<dbReference type="Pfam" id="PF08573">
    <property type="entry name" value="SAE2"/>
    <property type="match status" value="1"/>
</dbReference>
<dbReference type="Proteomes" id="UP000472267">
    <property type="component" value="Chromosome 9"/>
</dbReference>
<keyword evidence="2" id="KW-0227">DNA damage</keyword>
<dbReference type="InParanoid" id="A0A672FPJ3"/>
<evidence type="ECO:0000259" key="4">
    <source>
        <dbReference type="Pfam" id="PF08573"/>
    </source>
</evidence>
<evidence type="ECO:0000313" key="5">
    <source>
        <dbReference type="Ensembl" id="ENSSFAP00005008618.1"/>
    </source>
</evidence>
<protein>
    <recommendedName>
        <fullName evidence="4">DNA endonuclease activator Ctp1 C-terminal domain-containing protein</fullName>
    </recommendedName>
</protein>
<dbReference type="GO" id="GO:0005634">
    <property type="term" value="C:nucleus"/>
    <property type="evidence" value="ECO:0007669"/>
    <property type="project" value="UniProtKB-SubCell"/>
</dbReference>
<dbReference type="InterPro" id="IPR033316">
    <property type="entry name" value="RBBP8-like"/>
</dbReference>
<dbReference type="GO" id="GO:0003684">
    <property type="term" value="F:damaged DNA binding"/>
    <property type="evidence" value="ECO:0007669"/>
    <property type="project" value="TreeGrafter"/>
</dbReference>
<sequence length="75" mass="8971">MPEEQRRQKLAACSRHRFRYIPPCTPDNFWEVGFPSTQTCIERGYIREEKKPGERLRRRRPFCALFSPKSSQEPS</sequence>
<dbReference type="OMA" id="FRYIPPC"/>
<comment type="subcellular location">
    <subcellularLocation>
        <location evidence="1">Nucleus</location>
    </subcellularLocation>
</comment>